<dbReference type="PROSITE" id="PS50850">
    <property type="entry name" value="MFS"/>
    <property type="match status" value="1"/>
</dbReference>
<accession>M7P6Z3</accession>
<dbReference type="InterPro" id="IPR003663">
    <property type="entry name" value="Sugar/inositol_transpt"/>
</dbReference>
<evidence type="ECO:0000256" key="3">
    <source>
        <dbReference type="ARBA" id="ARBA00022448"/>
    </source>
</evidence>
<evidence type="ECO:0000259" key="9">
    <source>
        <dbReference type="PROSITE" id="PS50850"/>
    </source>
</evidence>
<dbReference type="PANTHER" id="PTHR48022">
    <property type="entry name" value="PLASTIDIC GLUCOSE TRANSPORTER 4"/>
    <property type="match status" value="1"/>
</dbReference>
<dbReference type="NCBIfam" id="TIGR00879">
    <property type="entry name" value="SP"/>
    <property type="match status" value="1"/>
</dbReference>
<protein>
    <recommendedName>
        <fullName evidence="9">Major facilitator superfamily (MFS) profile domain-containing protein</fullName>
    </recommendedName>
</protein>
<comment type="caution">
    <text evidence="10">The sequence shown here is derived from an EMBL/GenBank/DDBJ whole genome shotgun (WGS) entry which is preliminary data.</text>
</comment>
<dbReference type="SUPFAM" id="SSF103473">
    <property type="entry name" value="MFS general substrate transporter"/>
    <property type="match status" value="1"/>
</dbReference>
<dbReference type="AlphaFoldDB" id="M7P6Z3"/>
<sequence length="507" mass="57202">MYTIYHPVAVAAAATIGAMLFGFDISSMSAFVTAPQYLEYFNHPSSLLQGIITSSMPAGSAIASFFSGYFTNKLGHRSINQLGAWVWIVGSIVQATSLNAVHLIIGRFISSIAIGLCSGQIPVWISELSPKRYRGSLVSIFQWSITWGICIMFYLSYGCTKIDGPLSFRIAWGLQMVPGFIFSFLVLFLPQSPRWLASHDRWEEAQFIISKVNRASSSNSPEVIAEIEDIKEAVESDKNGIGYLALFSKGSRTRTFVGFFTQVWQQFTGMNVIMYYVTNVFQMAGYSGVSNLLISSIQYVLNVIMTVPALLFIDRWGRRPTFIYGAILMAILLFAESIFMALGGHYVPNYKGSEYIRWSMEGHKNFANAVIACSYLFVCVFAPTWGPCAWIYVSEIFPHNQRAKANGFCAFANWTFNFILAIFVPTAFKNIQWKTFLIFATFSVTMAIHVYLMFPETCGRSLEEIEHIWKNKIPAWKTKVYKPPKPRCIEKNDEIAIDNKSENKYEV</sequence>
<dbReference type="VEuPathDB" id="FungiDB:PNEG_01850"/>
<feature type="transmembrane region" description="Helical" evidence="8">
    <location>
        <begin position="82"/>
        <end position="98"/>
    </location>
</feature>
<dbReference type="Gene3D" id="1.20.1250.20">
    <property type="entry name" value="MFS general substrate transporter like domains"/>
    <property type="match status" value="1"/>
</dbReference>
<dbReference type="eggNOG" id="KOG0254">
    <property type="taxonomic scope" value="Eukaryota"/>
</dbReference>
<dbReference type="InterPro" id="IPR005828">
    <property type="entry name" value="MFS_sugar_transport-like"/>
</dbReference>
<evidence type="ECO:0000313" key="11">
    <source>
        <dbReference type="Proteomes" id="UP000011958"/>
    </source>
</evidence>
<dbReference type="Proteomes" id="UP000011958">
    <property type="component" value="Unassembled WGS sequence"/>
</dbReference>
<dbReference type="HOGENOM" id="CLU_001265_30_12_1"/>
<dbReference type="InterPro" id="IPR050360">
    <property type="entry name" value="MFS_Sugar_Transporters"/>
</dbReference>
<dbReference type="EMBL" id="AFWA02000009">
    <property type="protein sequence ID" value="EMR09660.1"/>
    <property type="molecule type" value="Genomic_DNA"/>
</dbReference>
<feature type="transmembrane region" description="Helical" evidence="8">
    <location>
        <begin position="46"/>
        <end position="70"/>
    </location>
</feature>
<dbReference type="InterPro" id="IPR036259">
    <property type="entry name" value="MFS_trans_sf"/>
</dbReference>
<dbReference type="OMA" id="DRCKVTA"/>
<gene>
    <name evidence="10" type="ORF">PNEG_01850</name>
</gene>
<dbReference type="Pfam" id="PF00083">
    <property type="entry name" value="Sugar_tr"/>
    <property type="match status" value="1"/>
</dbReference>
<reference evidence="11" key="1">
    <citation type="journal article" date="2016" name="Nat. Commun.">
        <title>Genome analysis of three Pneumocystis species reveals adaptation mechanisms to life exclusively in mammalian hosts.</title>
        <authorList>
            <person name="Ma L."/>
            <person name="Chen Z."/>
            <person name="Huang D.W."/>
            <person name="Kutty G."/>
            <person name="Ishihara M."/>
            <person name="Wang H."/>
            <person name="Abouelleil A."/>
            <person name="Bishop L."/>
            <person name="Davey E."/>
            <person name="Deng R."/>
            <person name="Deng X."/>
            <person name="Fan L."/>
            <person name="Fantoni G."/>
            <person name="Fitzgerald M."/>
            <person name="Gogineni E."/>
            <person name="Goldberg J.M."/>
            <person name="Handley G."/>
            <person name="Hu X."/>
            <person name="Huber C."/>
            <person name="Jiao X."/>
            <person name="Jones K."/>
            <person name="Levin J.Z."/>
            <person name="Liu Y."/>
            <person name="Macdonald P."/>
            <person name="Melnikov A."/>
            <person name="Raley C."/>
            <person name="Sassi M."/>
            <person name="Sherman B.T."/>
            <person name="Song X."/>
            <person name="Sykes S."/>
            <person name="Tran B."/>
            <person name="Walsh L."/>
            <person name="Xia Y."/>
            <person name="Yang J."/>
            <person name="Young S."/>
            <person name="Zeng Q."/>
            <person name="Zheng X."/>
            <person name="Stephens R."/>
            <person name="Nusbaum C."/>
            <person name="Birren B.W."/>
            <person name="Azadi P."/>
            <person name="Lempicki R.A."/>
            <person name="Cuomo C.A."/>
            <person name="Kovacs J.A."/>
        </authorList>
    </citation>
    <scope>NUCLEOTIDE SEQUENCE [LARGE SCALE GENOMIC DNA]</scope>
    <source>
        <strain evidence="11">B123</strain>
    </source>
</reference>
<dbReference type="PANTHER" id="PTHR48022:SF7">
    <property type="entry name" value="MAJOR FACILITATOR SUPERFAMILY (MFS) PROFILE DOMAIN-CONTAINING PROTEIN-RELATED"/>
    <property type="match status" value="1"/>
</dbReference>
<dbReference type="GeneID" id="19895544"/>
<dbReference type="GO" id="GO:0005351">
    <property type="term" value="F:carbohydrate:proton symporter activity"/>
    <property type="evidence" value="ECO:0007669"/>
    <property type="project" value="TreeGrafter"/>
</dbReference>
<keyword evidence="11" id="KW-1185">Reference proteome</keyword>
<comment type="similarity">
    <text evidence="2 7">Belongs to the major facilitator superfamily. Sugar transporter (TC 2.A.1.1) family.</text>
</comment>
<evidence type="ECO:0000256" key="8">
    <source>
        <dbReference type="SAM" id="Phobius"/>
    </source>
</evidence>
<feature type="transmembrane region" description="Helical" evidence="8">
    <location>
        <begin position="436"/>
        <end position="454"/>
    </location>
</feature>
<evidence type="ECO:0000256" key="2">
    <source>
        <dbReference type="ARBA" id="ARBA00010992"/>
    </source>
</evidence>
<feature type="transmembrane region" description="Helical" evidence="8">
    <location>
        <begin position="322"/>
        <end position="346"/>
    </location>
</feature>
<evidence type="ECO:0000256" key="5">
    <source>
        <dbReference type="ARBA" id="ARBA00022989"/>
    </source>
</evidence>
<feature type="transmembrane region" description="Helical" evidence="8">
    <location>
        <begin position="366"/>
        <end position="393"/>
    </location>
</feature>
<dbReference type="RefSeq" id="XP_007873821.1">
    <property type="nucleotide sequence ID" value="XM_007875630.1"/>
</dbReference>
<feature type="transmembrane region" description="Helical" evidence="8">
    <location>
        <begin position="289"/>
        <end position="313"/>
    </location>
</feature>
<dbReference type="OrthoDB" id="4142200at2759"/>
<feature type="transmembrane region" description="Helical" evidence="8">
    <location>
        <begin position="405"/>
        <end position="424"/>
    </location>
</feature>
<feature type="transmembrane region" description="Helical" evidence="8">
    <location>
        <begin position="169"/>
        <end position="189"/>
    </location>
</feature>
<feature type="transmembrane region" description="Helical" evidence="8">
    <location>
        <begin position="104"/>
        <end position="125"/>
    </location>
</feature>
<feature type="transmembrane region" description="Helical" evidence="8">
    <location>
        <begin position="137"/>
        <end position="157"/>
    </location>
</feature>
<organism evidence="10 11">
    <name type="scientific">Pneumocystis murina (strain B123)</name>
    <name type="common">Mouse pneumocystis pneumonia agent</name>
    <name type="synonym">Pneumocystis carinii f. sp. muris</name>
    <dbReference type="NCBI Taxonomy" id="1069680"/>
    <lineage>
        <taxon>Eukaryota</taxon>
        <taxon>Fungi</taxon>
        <taxon>Dikarya</taxon>
        <taxon>Ascomycota</taxon>
        <taxon>Taphrinomycotina</taxon>
        <taxon>Pneumocystomycetes</taxon>
        <taxon>Pneumocystaceae</taxon>
        <taxon>Pneumocystis</taxon>
    </lineage>
</organism>
<dbReference type="FunFam" id="1.20.1250.20:FF:000026">
    <property type="entry name" value="MFS quinate transporter QutD"/>
    <property type="match status" value="1"/>
</dbReference>
<feature type="transmembrane region" description="Helical" evidence="8">
    <location>
        <begin position="256"/>
        <end position="277"/>
    </location>
</feature>
<dbReference type="PROSITE" id="PS00216">
    <property type="entry name" value="SUGAR_TRANSPORT_1"/>
    <property type="match status" value="1"/>
</dbReference>
<dbReference type="InterPro" id="IPR020846">
    <property type="entry name" value="MFS_dom"/>
</dbReference>
<dbReference type="GO" id="GO:0005886">
    <property type="term" value="C:plasma membrane"/>
    <property type="evidence" value="ECO:0007669"/>
    <property type="project" value="UniProtKB-ARBA"/>
</dbReference>
<evidence type="ECO:0000256" key="6">
    <source>
        <dbReference type="ARBA" id="ARBA00023136"/>
    </source>
</evidence>
<name>M7P6Z3_PNEMU</name>
<dbReference type="CDD" id="cd17356">
    <property type="entry name" value="MFS_HXT"/>
    <property type="match status" value="1"/>
</dbReference>
<proteinExistence type="inferred from homology"/>
<feature type="domain" description="Major facilitator superfamily (MFS) profile" evidence="9">
    <location>
        <begin position="10"/>
        <end position="458"/>
    </location>
</feature>
<keyword evidence="3 7" id="KW-0813">Transport</keyword>
<keyword evidence="6 8" id="KW-0472">Membrane</keyword>
<evidence type="ECO:0000256" key="7">
    <source>
        <dbReference type="RuleBase" id="RU003346"/>
    </source>
</evidence>
<evidence type="ECO:0000256" key="4">
    <source>
        <dbReference type="ARBA" id="ARBA00022692"/>
    </source>
</evidence>
<evidence type="ECO:0000313" key="10">
    <source>
        <dbReference type="EMBL" id="EMR09660.1"/>
    </source>
</evidence>
<dbReference type="InterPro" id="IPR005829">
    <property type="entry name" value="Sugar_transporter_CS"/>
</dbReference>
<dbReference type="PRINTS" id="PR00171">
    <property type="entry name" value="SUGRTRNSPORT"/>
</dbReference>
<evidence type="ECO:0000256" key="1">
    <source>
        <dbReference type="ARBA" id="ARBA00004141"/>
    </source>
</evidence>
<comment type="subcellular location">
    <subcellularLocation>
        <location evidence="1">Membrane</location>
        <topology evidence="1">Multi-pass membrane protein</topology>
    </subcellularLocation>
</comment>
<keyword evidence="4 8" id="KW-0812">Transmembrane</keyword>
<dbReference type="STRING" id="1069680.M7P6Z3"/>
<keyword evidence="5 8" id="KW-1133">Transmembrane helix</keyword>